<organism evidence="4">
    <name type="scientific">hydrothermal vent metagenome</name>
    <dbReference type="NCBI Taxonomy" id="652676"/>
    <lineage>
        <taxon>unclassified sequences</taxon>
        <taxon>metagenomes</taxon>
        <taxon>ecological metagenomes</taxon>
    </lineage>
</organism>
<dbReference type="SUPFAM" id="SSF53448">
    <property type="entry name" value="Nucleotide-diphospho-sugar transferases"/>
    <property type="match status" value="1"/>
</dbReference>
<feature type="domain" description="MobA-like NTP transferase" evidence="3">
    <location>
        <begin position="3"/>
        <end position="112"/>
    </location>
</feature>
<dbReference type="InterPro" id="IPR029044">
    <property type="entry name" value="Nucleotide-diphossugar_trans"/>
</dbReference>
<reference evidence="4" key="1">
    <citation type="submission" date="2018-06" db="EMBL/GenBank/DDBJ databases">
        <authorList>
            <person name="Zhirakovskaya E."/>
        </authorList>
    </citation>
    <scope>NUCLEOTIDE SEQUENCE</scope>
</reference>
<dbReference type="GO" id="GO:0016779">
    <property type="term" value="F:nucleotidyltransferase activity"/>
    <property type="evidence" value="ECO:0007669"/>
    <property type="project" value="UniProtKB-KW"/>
</dbReference>
<evidence type="ECO:0000256" key="2">
    <source>
        <dbReference type="ARBA" id="ARBA00022695"/>
    </source>
</evidence>
<dbReference type="EMBL" id="UOFM01000124">
    <property type="protein sequence ID" value="VAW75203.1"/>
    <property type="molecule type" value="Genomic_DNA"/>
</dbReference>
<dbReference type="Gene3D" id="3.90.550.10">
    <property type="entry name" value="Spore Coat Polysaccharide Biosynthesis Protein SpsA, Chain A"/>
    <property type="match status" value="1"/>
</dbReference>
<dbReference type="PANTHER" id="PTHR43584">
    <property type="entry name" value="NUCLEOTIDYL TRANSFERASE"/>
    <property type="match status" value="1"/>
</dbReference>
<evidence type="ECO:0000259" key="3">
    <source>
        <dbReference type="Pfam" id="PF12804"/>
    </source>
</evidence>
<dbReference type="Pfam" id="PF12804">
    <property type="entry name" value="NTP_transf_3"/>
    <property type="match status" value="1"/>
</dbReference>
<evidence type="ECO:0000256" key="1">
    <source>
        <dbReference type="ARBA" id="ARBA00022679"/>
    </source>
</evidence>
<name>A0A3B0YGB0_9ZZZZ</name>
<dbReference type="CDD" id="cd02523">
    <property type="entry name" value="PC_cytidylyltransferase"/>
    <property type="match status" value="1"/>
</dbReference>
<keyword evidence="1 4" id="KW-0808">Transferase</keyword>
<protein>
    <submittedName>
        <fullName evidence="4">Sugar nucleotidyltransferase</fullName>
    </submittedName>
</protein>
<sequence length="252" mass="28143">MKGIILAAGRGSRMGVLTDEHPKCLTRLAGRTLLEWQIEAMHKAGIEDVLIVGGYRRSCLEGFGSKVIANPRWDETNMVASLMCASEVLEQETCIVSYSDIVYHPDAVTRLAVLDAEVAISYDTRWRELWEARFDDPLGDAETFREHNGCLTEIGGKTEDITDIHGQYMGLLKFSPAGWNKTTGVFASHDDSAIDQLDMTTLLQKLLSDGVMVQVAGVEGRWCEVDTEQDLGLYVARTGSGKRETWSHDWRW</sequence>
<accession>A0A3B0YGB0</accession>
<keyword evidence="2" id="KW-0548">Nucleotidyltransferase</keyword>
<dbReference type="InterPro" id="IPR050065">
    <property type="entry name" value="GlmU-like"/>
</dbReference>
<dbReference type="AlphaFoldDB" id="A0A3B0YGB0"/>
<gene>
    <name evidence="4" type="ORF">MNBD_GAMMA14-969</name>
</gene>
<dbReference type="InterPro" id="IPR025877">
    <property type="entry name" value="MobA-like_NTP_Trfase"/>
</dbReference>
<evidence type="ECO:0000313" key="4">
    <source>
        <dbReference type="EMBL" id="VAW75203.1"/>
    </source>
</evidence>
<dbReference type="PANTHER" id="PTHR43584:SF8">
    <property type="entry name" value="N-ACETYLMURAMATE ALPHA-1-PHOSPHATE URIDYLYLTRANSFERASE"/>
    <property type="match status" value="1"/>
</dbReference>
<proteinExistence type="predicted"/>